<keyword evidence="1" id="KW-0472">Membrane</keyword>
<evidence type="ECO:0000313" key="2">
    <source>
        <dbReference type="EMBL" id="MBX53553.1"/>
    </source>
</evidence>
<proteinExistence type="predicted"/>
<keyword evidence="1" id="KW-0812">Transmembrane</keyword>
<dbReference type="EMBL" id="GGEC01073069">
    <property type="protein sequence ID" value="MBX53553.1"/>
    <property type="molecule type" value="Transcribed_RNA"/>
</dbReference>
<protein>
    <submittedName>
        <fullName evidence="2">Uncharacterized protein</fullName>
    </submittedName>
</protein>
<keyword evidence="1" id="KW-1133">Transmembrane helix</keyword>
<accession>A0A2P2PFN6</accession>
<name>A0A2P2PFN6_RHIMU</name>
<reference evidence="2" key="1">
    <citation type="submission" date="2018-02" db="EMBL/GenBank/DDBJ databases">
        <title>Rhizophora mucronata_Transcriptome.</title>
        <authorList>
            <person name="Meera S.P."/>
            <person name="Sreeshan A."/>
            <person name="Augustine A."/>
        </authorList>
    </citation>
    <scope>NUCLEOTIDE SEQUENCE</scope>
    <source>
        <tissue evidence="2">Leaf</tissue>
    </source>
</reference>
<feature type="transmembrane region" description="Helical" evidence="1">
    <location>
        <begin position="6"/>
        <end position="26"/>
    </location>
</feature>
<dbReference type="AlphaFoldDB" id="A0A2P2PFN6"/>
<sequence length="28" mass="3290">MSFLVLNLSPRITMAIIVFMFCKLFLKI</sequence>
<evidence type="ECO:0000256" key="1">
    <source>
        <dbReference type="SAM" id="Phobius"/>
    </source>
</evidence>
<organism evidence="2">
    <name type="scientific">Rhizophora mucronata</name>
    <name type="common">Asiatic mangrove</name>
    <dbReference type="NCBI Taxonomy" id="61149"/>
    <lineage>
        <taxon>Eukaryota</taxon>
        <taxon>Viridiplantae</taxon>
        <taxon>Streptophyta</taxon>
        <taxon>Embryophyta</taxon>
        <taxon>Tracheophyta</taxon>
        <taxon>Spermatophyta</taxon>
        <taxon>Magnoliopsida</taxon>
        <taxon>eudicotyledons</taxon>
        <taxon>Gunneridae</taxon>
        <taxon>Pentapetalae</taxon>
        <taxon>rosids</taxon>
        <taxon>fabids</taxon>
        <taxon>Malpighiales</taxon>
        <taxon>Rhizophoraceae</taxon>
        <taxon>Rhizophora</taxon>
    </lineage>
</organism>